<name>A0A8J8N9Z6_HALGN</name>
<reference evidence="1" key="1">
    <citation type="submission" date="2019-06" db="EMBL/GenBank/DDBJ databases">
        <authorList>
            <person name="Zheng W."/>
        </authorList>
    </citation>
    <scope>NUCLEOTIDE SEQUENCE</scope>
    <source>
        <strain evidence="1">QDHG01</strain>
    </source>
</reference>
<comment type="caution">
    <text evidence="1">The sequence shown here is derived from an EMBL/GenBank/DDBJ whole genome shotgun (WGS) entry which is preliminary data.</text>
</comment>
<protein>
    <submittedName>
        <fullName evidence="1">Uncharacterized protein</fullName>
    </submittedName>
</protein>
<evidence type="ECO:0000313" key="2">
    <source>
        <dbReference type="Proteomes" id="UP000785679"/>
    </source>
</evidence>
<organism evidence="1 2">
    <name type="scientific">Halteria grandinella</name>
    <dbReference type="NCBI Taxonomy" id="5974"/>
    <lineage>
        <taxon>Eukaryota</taxon>
        <taxon>Sar</taxon>
        <taxon>Alveolata</taxon>
        <taxon>Ciliophora</taxon>
        <taxon>Intramacronucleata</taxon>
        <taxon>Spirotrichea</taxon>
        <taxon>Stichotrichia</taxon>
        <taxon>Sporadotrichida</taxon>
        <taxon>Halteriidae</taxon>
        <taxon>Halteria</taxon>
    </lineage>
</organism>
<dbReference type="Proteomes" id="UP000785679">
    <property type="component" value="Unassembled WGS sequence"/>
</dbReference>
<dbReference type="EMBL" id="RRYP01034452">
    <property type="protein sequence ID" value="TNV70645.1"/>
    <property type="molecule type" value="Genomic_DNA"/>
</dbReference>
<sequence>MRVQYNLFNYNYKNSNNLNILIAFEVTKFKPVLYTKLLQQLNKSNQNQTILGKIPNSPTDPSFRKIQVLHMINTKHITLKQTILKA</sequence>
<accession>A0A8J8N9Z6</accession>
<evidence type="ECO:0000313" key="1">
    <source>
        <dbReference type="EMBL" id="TNV70645.1"/>
    </source>
</evidence>
<gene>
    <name evidence="1" type="ORF">FGO68_gene6824</name>
</gene>
<keyword evidence="2" id="KW-1185">Reference proteome</keyword>
<proteinExistence type="predicted"/>
<dbReference type="AlphaFoldDB" id="A0A8J8N9Z6"/>